<organism evidence="1 2">
    <name type="scientific">Puccinia sorghi</name>
    <dbReference type="NCBI Taxonomy" id="27349"/>
    <lineage>
        <taxon>Eukaryota</taxon>
        <taxon>Fungi</taxon>
        <taxon>Dikarya</taxon>
        <taxon>Basidiomycota</taxon>
        <taxon>Pucciniomycotina</taxon>
        <taxon>Pucciniomycetes</taxon>
        <taxon>Pucciniales</taxon>
        <taxon>Pucciniaceae</taxon>
        <taxon>Puccinia</taxon>
    </lineage>
</organism>
<gene>
    <name evidence="1" type="ORF">VP01_1022g7</name>
</gene>
<sequence>MNEASGVELAQDTPYIVLLMSLKNKGKMINSPILPEDNQQILQVLHGLKSFACLTDEVVEALQEMIDVKPDLLLRHDNDVKQYINTSKPLVYTSIQY</sequence>
<dbReference type="VEuPathDB" id="FungiDB:VP01_1022g7"/>
<name>A0A0L6VUV1_9BASI</name>
<reference evidence="1 2" key="1">
    <citation type="submission" date="2015-08" db="EMBL/GenBank/DDBJ databases">
        <title>Next Generation Sequencing and Analysis of the Genome of Puccinia sorghi L Schw, the Causal Agent of Maize Common Rust.</title>
        <authorList>
            <person name="Rochi L."/>
            <person name="Burguener G."/>
            <person name="Darino M."/>
            <person name="Turjanski A."/>
            <person name="Kreff E."/>
            <person name="Dieguez M.J."/>
            <person name="Sacco F."/>
        </authorList>
    </citation>
    <scope>NUCLEOTIDE SEQUENCE [LARGE SCALE GENOMIC DNA]</scope>
    <source>
        <strain evidence="1 2">RO10H11247</strain>
    </source>
</reference>
<dbReference type="PANTHER" id="PTHR33266">
    <property type="entry name" value="CHROMOSOME 15, WHOLE GENOME SHOTGUN SEQUENCE"/>
    <property type="match status" value="1"/>
</dbReference>
<comment type="caution">
    <text evidence="1">The sequence shown here is derived from an EMBL/GenBank/DDBJ whole genome shotgun (WGS) entry which is preliminary data.</text>
</comment>
<evidence type="ECO:0000313" key="2">
    <source>
        <dbReference type="Proteomes" id="UP000037035"/>
    </source>
</evidence>
<accession>A0A0L6VUV1</accession>
<dbReference type="OrthoDB" id="2506892at2759"/>
<dbReference type="EMBL" id="LAVV01000255">
    <property type="protein sequence ID" value="KNZ64491.1"/>
    <property type="molecule type" value="Genomic_DNA"/>
</dbReference>
<dbReference type="AlphaFoldDB" id="A0A0L6VUV1"/>
<protein>
    <submittedName>
        <fullName evidence="1">Uncharacterized protein</fullName>
    </submittedName>
</protein>
<proteinExistence type="predicted"/>
<dbReference type="PANTHER" id="PTHR33266:SF1">
    <property type="entry name" value="F-BOX DOMAIN-CONTAINING PROTEIN"/>
    <property type="match status" value="1"/>
</dbReference>
<dbReference type="Proteomes" id="UP000037035">
    <property type="component" value="Unassembled WGS sequence"/>
</dbReference>
<evidence type="ECO:0000313" key="1">
    <source>
        <dbReference type="EMBL" id="KNZ64491.1"/>
    </source>
</evidence>
<keyword evidence="2" id="KW-1185">Reference proteome</keyword>